<organism evidence="2 3">
    <name type="scientific">Acrobeloides nanus</name>
    <dbReference type="NCBI Taxonomy" id="290746"/>
    <lineage>
        <taxon>Eukaryota</taxon>
        <taxon>Metazoa</taxon>
        <taxon>Ecdysozoa</taxon>
        <taxon>Nematoda</taxon>
        <taxon>Chromadorea</taxon>
        <taxon>Rhabditida</taxon>
        <taxon>Tylenchina</taxon>
        <taxon>Cephalobomorpha</taxon>
        <taxon>Cephaloboidea</taxon>
        <taxon>Cephalobidae</taxon>
        <taxon>Acrobeloides</taxon>
    </lineage>
</organism>
<evidence type="ECO:0000256" key="1">
    <source>
        <dbReference type="SAM" id="SignalP"/>
    </source>
</evidence>
<reference evidence="3" key="1">
    <citation type="submission" date="2022-11" db="UniProtKB">
        <authorList>
            <consortium name="WormBaseParasite"/>
        </authorList>
    </citation>
    <scope>IDENTIFICATION</scope>
</reference>
<keyword evidence="1" id="KW-0732">Signal</keyword>
<protein>
    <submittedName>
        <fullName evidence="3">Uncharacterized protein</fullName>
    </submittedName>
</protein>
<accession>A0A914DES0</accession>
<evidence type="ECO:0000313" key="3">
    <source>
        <dbReference type="WBParaSite" id="ACRNAN_scaffold24886.g19514.t1"/>
    </source>
</evidence>
<dbReference type="Proteomes" id="UP000887540">
    <property type="component" value="Unplaced"/>
</dbReference>
<feature type="signal peptide" evidence="1">
    <location>
        <begin position="1"/>
        <end position="20"/>
    </location>
</feature>
<dbReference type="WBParaSite" id="ACRNAN_scaffold24886.g19514.t1">
    <property type="protein sequence ID" value="ACRNAN_scaffold24886.g19514.t1"/>
    <property type="gene ID" value="ACRNAN_scaffold24886.g19514"/>
</dbReference>
<dbReference type="AlphaFoldDB" id="A0A914DES0"/>
<evidence type="ECO:0000313" key="2">
    <source>
        <dbReference type="Proteomes" id="UP000887540"/>
    </source>
</evidence>
<name>A0A914DES0_9BILA</name>
<feature type="chain" id="PRO_5037562433" evidence="1">
    <location>
        <begin position="21"/>
        <end position="85"/>
    </location>
</feature>
<proteinExistence type="predicted"/>
<sequence length="85" mass="9491">MIKFLLAICFVLISIKCIEADQVAPTIDPNYYNSTLKNDTTSTPAANVPTTTISTLTEATTCKRLYKVFHVYQILLQLTDLLCFA</sequence>
<keyword evidence="2" id="KW-1185">Reference proteome</keyword>